<reference evidence="1" key="1">
    <citation type="submission" date="2023-04" db="EMBL/GenBank/DDBJ databases">
        <title>Draft Genome sequencing of Naganishia species isolated from polar environments using Oxford Nanopore Technology.</title>
        <authorList>
            <person name="Leo P."/>
            <person name="Venkateswaran K."/>
        </authorList>
    </citation>
    <scope>NUCLEOTIDE SEQUENCE</scope>
    <source>
        <strain evidence="1">MNA-CCFEE 5425</strain>
    </source>
</reference>
<organism evidence="1 2">
    <name type="scientific">Naganishia vaughanmartiniae</name>
    <dbReference type="NCBI Taxonomy" id="1424756"/>
    <lineage>
        <taxon>Eukaryota</taxon>
        <taxon>Fungi</taxon>
        <taxon>Dikarya</taxon>
        <taxon>Basidiomycota</taxon>
        <taxon>Agaricomycotina</taxon>
        <taxon>Tremellomycetes</taxon>
        <taxon>Filobasidiales</taxon>
        <taxon>Filobasidiaceae</taxon>
        <taxon>Naganishia</taxon>
    </lineage>
</organism>
<sequence length="227" mass="25942">MDSSLTDEQWNGSDEEELESYVSELCYIHSKFMCVDDRRIICGSANLNDRSQRGDRDSEIAVCIEDDELIQSTMNGKPYMAGKVTSAWRRKLMRAPQMADNPDDPTLAMHPVPSPIDYDWGSKEDQLVEDMLSPDFWRLWSQTAMRNRAIFEKIFRPIPNNDIRAWEDYATYLQPSKGILAGHVADKTLSLKDVKELLAQVKGRLVDMPLDFLIDVKEMTTGDITSV</sequence>
<dbReference type="EMBL" id="JASBWU010000011">
    <property type="protein sequence ID" value="KAJ9118195.1"/>
    <property type="molecule type" value="Genomic_DNA"/>
</dbReference>
<evidence type="ECO:0000313" key="2">
    <source>
        <dbReference type="Proteomes" id="UP001243375"/>
    </source>
</evidence>
<gene>
    <name evidence="1" type="ORF">QFC22_004099</name>
</gene>
<protein>
    <submittedName>
        <fullName evidence="1">Uncharacterized protein</fullName>
    </submittedName>
</protein>
<accession>A0ACC2X2E1</accession>
<comment type="caution">
    <text evidence="1">The sequence shown here is derived from an EMBL/GenBank/DDBJ whole genome shotgun (WGS) entry which is preliminary data.</text>
</comment>
<dbReference type="Proteomes" id="UP001243375">
    <property type="component" value="Unassembled WGS sequence"/>
</dbReference>
<name>A0ACC2X2E1_9TREE</name>
<keyword evidence="2" id="KW-1185">Reference proteome</keyword>
<proteinExistence type="predicted"/>
<evidence type="ECO:0000313" key="1">
    <source>
        <dbReference type="EMBL" id="KAJ9118195.1"/>
    </source>
</evidence>